<name>A0A2A4ALW7_9CORY</name>
<dbReference type="EMBL" id="NWBP01000011">
    <property type="protein sequence ID" value="PCC83394.1"/>
    <property type="molecule type" value="Genomic_DNA"/>
</dbReference>
<dbReference type="AlphaFoldDB" id="A0A2A4ALW7"/>
<comment type="caution">
    <text evidence="1">The sequence shown here is derived from an EMBL/GenBank/DDBJ whole genome shotgun (WGS) entry which is preliminary data.</text>
</comment>
<proteinExistence type="predicted"/>
<dbReference type="NCBIfam" id="TIGR03089">
    <property type="entry name" value="TIGR03089 family protein"/>
    <property type="match status" value="1"/>
</dbReference>
<organism evidence="1 2">
    <name type="scientific">Corynebacterium accolens</name>
    <dbReference type="NCBI Taxonomy" id="38284"/>
    <lineage>
        <taxon>Bacteria</taxon>
        <taxon>Bacillati</taxon>
        <taxon>Actinomycetota</taxon>
        <taxon>Actinomycetes</taxon>
        <taxon>Mycobacteriales</taxon>
        <taxon>Corynebacteriaceae</taxon>
        <taxon>Corynebacterium</taxon>
    </lineage>
</organism>
<dbReference type="InterPro" id="IPR017523">
    <property type="entry name" value="Rv3268"/>
</dbReference>
<evidence type="ECO:0000313" key="2">
    <source>
        <dbReference type="Proteomes" id="UP000218690"/>
    </source>
</evidence>
<dbReference type="SUPFAM" id="SSF56801">
    <property type="entry name" value="Acetyl-CoA synthetase-like"/>
    <property type="match status" value="1"/>
</dbReference>
<dbReference type="Proteomes" id="UP000218690">
    <property type="component" value="Unassembled WGS sequence"/>
</dbReference>
<evidence type="ECO:0000313" key="1">
    <source>
        <dbReference type="EMBL" id="PCC83394.1"/>
    </source>
</evidence>
<sequence length="223" mass="23662">MDMLQHLLSADAAAPRLTFYNEATGARMDFSAQTLDNWVSKIANMLLEELELASDSLIFLDLPVSWQPAVIALGAIAAGVDTAFTRAELDGASPDVIFAAPEGFAELSEEFTGADVVLVTDDPFGRGVIESGGELPAGAIDFGPTVRFYGDQFYGPTTALPELYPAAGPAQRVMSAGWKDKDSFKKLILEPLACGGSAVIVAGMCTAERLEEIAANEKVDLRL</sequence>
<gene>
    <name evidence="1" type="ORF">COM45_03295</name>
</gene>
<protein>
    <submittedName>
        <fullName evidence="1">TIGR03089 family protein</fullName>
    </submittedName>
</protein>
<reference evidence="1 2" key="1">
    <citation type="submission" date="2017-09" db="EMBL/GenBank/DDBJ databases">
        <title>Draft Genome Sequence of Corynebacterium accolens AH4003.</title>
        <authorList>
            <person name="Chen Y."/>
            <person name="Oosthuysen W.F."/>
            <person name="Kelley S."/>
            <person name="Horswill A."/>
        </authorList>
    </citation>
    <scope>NUCLEOTIDE SEQUENCE [LARGE SCALE GENOMIC DNA]</scope>
    <source>
        <strain evidence="1 2">AH4003</strain>
    </source>
</reference>
<accession>A0A2A4ALW7</accession>